<sequence>MARPLSAGAPQASHPGAYKAVMAHHPGPLIGPWQDEDAMPWIMALLVSGCESQPVTTGGCLDGSRFSEARGAPRPPSAGLSQRFSQRISPGCPPHHLPRSPPGHLMMALKRHARPQLRPTGPSLFLSSIWDELNDLTDLTDLNEPNQPETRPQTNGEPRRPTARTGEPIIEPRRRPPLPMPT</sequence>
<dbReference type="Proteomes" id="UP000722485">
    <property type="component" value="Unassembled WGS sequence"/>
</dbReference>
<accession>A0A9P5H799</accession>
<protein>
    <submittedName>
        <fullName evidence="2">Uncharacterized protein</fullName>
    </submittedName>
</protein>
<name>A0A9P5H799_9HYPO</name>
<reference evidence="2" key="1">
    <citation type="submission" date="2020-03" db="EMBL/GenBank/DDBJ databases">
        <title>Draft Genome Sequence of Cylindrodendrum hubeiense.</title>
        <authorList>
            <person name="Buettner E."/>
            <person name="Kellner H."/>
        </authorList>
    </citation>
    <scope>NUCLEOTIDE SEQUENCE</scope>
    <source>
        <strain evidence="2">IHI 201604</strain>
    </source>
</reference>
<evidence type="ECO:0000313" key="3">
    <source>
        <dbReference type="Proteomes" id="UP000722485"/>
    </source>
</evidence>
<feature type="region of interest" description="Disordered" evidence="1">
    <location>
        <begin position="61"/>
        <end position="104"/>
    </location>
</feature>
<keyword evidence="3" id="KW-1185">Reference proteome</keyword>
<organism evidence="2 3">
    <name type="scientific">Cylindrodendrum hubeiense</name>
    <dbReference type="NCBI Taxonomy" id="595255"/>
    <lineage>
        <taxon>Eukaryota</taxon>
        <taxon>Fungi</taxon>
        <taxon>Dikarya</taxon>
        <taxon>Ascomycota</taxon>
        <taxon>Pezizomycotina</taxon>
        <taxon>Sordariomycetes</taxon>
        <taxon>Hypocreomycetidae</taxon>
        <taxon>Hypocreales</taxon>
        <taxon>Nectriaceae</taxon>
        <taxon>Cylindrodendrum</taxon>
    </lineage>
</organism>
<gene>
    <name evidence="2" type="ORF">G7Z17_g8315</name>
</gene>
<feature type="region of interest" description="Disordered" evidence="1">
    <location>
        <begin position="137"/>
        <end position="182"/>
    </location>
</feature>
<feature type="compositionally biased region" description="Polar residues" evidence="1">
    <location>
        <begin position="79"/>
        <end position="88"/>
    </location>
</feature>
<evidence type="ECO:0000256" key="1">
    <source>
        <dbReference type="SAM" id="MobiDB-lite"/>
    </source>
</evidence>
<feature type="compositionally biased region" description="Pro residues" evidence="1">
    <location>
        <begin position="91"/>
        <end position="101"/>
    </location>
</feature>
<evidence type="ECO:0000313" key="2">
    <source>
        <dbReference type="EMBL" id="KAF7546610.1"/>
    </source>
</evidence>
<dbReference type="OrthoDB" id="10575974at2759"/>
<dbReference type="EMBL" id="JAANBB010000207">
    <property type="protein sequence ID" value="KAF7546610.1"/>
    <property type="molecule type" value="Genomic_DNA"/>
</dbReference>
<proteinExistence type="predicted"/>
<dbReference type="AlphaFoldDB" id="A0A9P5H799"/>
<feature type="compositionally biased region" description="Polar residues" evidence="1">
    <location>
        <begin position="145"/>
        <end position="156"/>
    </location>
</feature>
<comment type="caution">
    <text evidence="2">The sequence shown here is derived from an EMBL/GenBank/DDBJ whole genome shotgun (WGS) entry which is preliminary data.</text>
</comment>